<dbReference type="EMBL" id="JAQPOK010000111">
    <property type="protein sequence ID" value="MDJ1180243.1"/>
    <property type="molecule type" value="Genomic_DNA"/>
</dbReference>
<evidence type="ECO:0000313" key="3">
    <source>
        <dbReference type="Proteomes" id="UP001231370"/>
    </source>
</evidence>
<evidence type="ECO:0000313" key="2">
    <source>
        <dbReference type="EMBL" id="MDJ1180243.1"/>
    </source>
</evidence>
<feature type="domain" description="Putative restriction endonuclease" evidence="1">
    <location>
        <begin position="33"/>
        <end position="184"/>
    </location>
</feature>
<dbReference type="Proteomes" id="UP001231370">
    <property type="component" value="Unassembled WGS sequence"/>
</dbReference>
<reference evidence="2 3" key="1">
    <citation type="submission" date="2023-01" db="EMBL/GenBank/DDBJ databases">
        <title>Novel diversity within Roseofilum (Cyanobacteria; Desertifilaceae) from marine benthic mats with descriptions of four novel species.</title>
        <authorList>
            <person name="Wang Y."/>
            <person name="Berthold D.E."/>
            <person name="Hu J."/>
            <person name="Lefler F.W."/>
            <person name="Laughinghouse H.D. IV."/>
        </authorList>
    </citation>
    <scope>NUCLEOTIDE SEQUENCE [LARGE SCALE GENOMIC DNA]</scope>
    <source>
        <strain evidence="2 3">BLCC-M91</strain>
    </source>
</reference>
<sequence length="224" mass="25950">MIFKRSNELNELYLDDFEGKLTQTIVLSHMSWSTYQAMLQDMGESQPIRTAYSQGILSLKSPSRVHEKINRLLAAIVQTLSEELNHKGVNLGSRTIQHADIAKAIDPDSGFYLNFSEPENSDSGQDKILLPDLVIEIDITSPSTQRMDIYHDLKIPEVWRYSKSRGLVIYQYESFEYIESETSSTFPRVTATRLNDFLILRQTQPHNRVIRAVQNWSRKLEQRR</sequence>
<dbReference type="Pfam" id="PF05685">
    <property type="entry name" value="Uma2"/>
    <property type="match status" value="1"/>
</dbReference>
<protein>
    <submittedName>
        <fullName evidence="2">Uma2 family endonuclease</fullName>
    </submittedName>
</protein>
<name>A0ABT7BM14_9CYAN</name>
<organism evidence="2 3">
    <name type="scientific">Roseofilum halophilum BLCC-M91</name>
    <dbReference type="NCBI Taxonomy" id="3022259"/>
    <lineage>
        <taxon>Bacteria</taxon>
        <taxon>Bacillati</taxon>
        <taxon>Cyanobacteriota</taxon>
        <taxon>Cyanophyceae</taxon>
        <taxon>Desertifilales</taxon>
        <taxon>Desertifilaceae</taxon>
        <taxon>Roseofilum</taxon>
        <taxon>Roseofilum halophilum</taxon>
    </lineage>
</organism>
<dbReference type="PANTHER" id="PTHR47152">
    <property type="entry name" value="SLR2084 PROTEIN-RELATED"/>
    <property type="match status" value="1"/>
</dbReference>
<evidence type="ECO:0000259" key="1">
    <source>
        <dbReference type="Pfam" id="PF05685"/>
    </source>
</evidence>
<dbReference type="GO" id="GO:0004519">
    <property type="term" value="F:endonuclease activity"/>
    <property type="evidence" value="ECO:0007669"/>
    <property type="project" value="UniProtKB-KW"/>
</dbReference>
<dbReference type="InterPro" id="IPR008538">
    <property type="entry name" value="Uma2"/>
</dbReference>
<comment type="caution">
    <text evidence="2">The sequence shown here is derived from an EMBL/GenBank/DDBJ whole genome shotgun (WGS) entry which is preliminary data.</text>
</comment>
<dbReference type="InterPro" id="IPR012296">
    <property type="entry name" value="Nuclease_put_TT1808"/>
</dbReference>
<gene>
    <name evidence="2" type="ORF">PJF56_15370</name>
</gene>
<dbReference type="PANTHER" id="PTHR47152:SF2">
    <property type="entry name" value="SLR2084 PROTEIN"/>
    <property type="match status" value="1"/>
</dbReference>
<keyword evidence="2" id="KW-0255">Endonuclease</keyword>
<dbReference type="Gene3D" id="3.90.1570.10">
    <property type="entry name" value="tt1808, chain A"/>
    <property type="match status" value="1"/>
</dbReference>
<keyword evidence="2" id="KW-0540">Nuclease</keyword>
<accession>A0ABT7BM14</accession>
<keyword evidence="2" id="KW-0378">Hydrolase</keyword>
<keyword evidence="3" id="KW-1185">Reference proteome</keyword>
<proteinExistence type="predicted"/>
<dbReference type="RefSeq" id="WP_283763544.1">
    <property type="nucleotide sequence ID" value="NZ_JAQPOK010000111.1"/>
</dbReference>